<gene>
    <name evidence="3" type="ORF">UX44_C0012G0008</name>
</gene>
<proteinExistence type="predicted"/>
<dbReference type="PIRSF" id="PIRSF007531">
    <property type="entry name" value="CPT"/>
    <property type="match status" value="1"/>
</dbReference>
<dbReference type="AlphaFoldDB" id="A0A0G1RLE1"/>
<dbReference type="InterPro" id="IPR012853">
    <property type="entry name" value="CPT"/>
</dbReference>
<accession>A0A0G1RLE1</accession>
<feature type="active site" evidence="1">
    <location>
        <position position="62"/>
    </location>
</feature>
<feature type="binding site" evidence="2">
    <location>
        <begin position="37"/>
        <end position="44"/>
    </location>
    <ligand>
        <name>ATP</name>
        <dbReference type="ChEBI" id="CHEBI:30616"/>
    </ligand>
</feature>
<evidence type="ECO:0000313" key="3">
    <source>
        <dbReference type="EMBL" id="KKU30798.1"/>
    </source>
</evidence>
<comment type="caution">
    <text evidence="3">The sequence shown here is derived from an EMBL/GenBank/DDBJ whole genome shotgun (WGS) entry which is preliminary data.</text>
</comment>
<dbReference type="GO" id="GO:0005524">
    <property type="term" value="F:ATP binding"/>
    <property type="evidence" value="ECO:0007669"/>
    <property type="project" value="InterPro"/>
</dbReference>
<dbReference type="SUPFAM" id="SSF52540">
    <property type="entry name" value="P-loop containing nucleoside triphosphate hydrolases"/>
    <property type="match status" value="1"/>
</dbReference>
<reference evidence="3 4" key="1">
    <citation type="journal article" date="2015" name="Nature">
        <title>rRNA introns, odd ribosomes, and small enigmatic genomes across a large radiation of phyla.</title>
        <authorList>
            <person name="Brown C.T."/>
            <person name="Hug L.A."/>
            <person name="Thomas B.C."/>
            <person name="Sharon I."/>
            <person name="Castelle C.J."/>
            <person name="Singh A."/>
            <person name="Wilkins M.J."/>
            <person name="Williams K.H."/>
            <person name="Banfield J.F."/>
        </authorList>
    </citation>
    <scope>NUCLEOTIDE SEQUENCE [LARGE SCALE GENOMIC DNA]</scope>
</reference>
<dbReference type="GO" id="GO:0016740">
    <property type="term" value="F:transferase activity"/>
    <property type="evidence" value="ECO:0007669"/>
    <property type="project" value="InterPro"/>
</dbReference>
<name>A0A0G1RLE1_UNCKA</name>
<organism evidence="3 4">
    <name type="scientific">candidate division WWE3 bacterium GW2011_GWA1_46_21</name>
    <dbReference type="NCBI Taxonomy" id="1619107"/>
    <lineage>
        <taxon>Bacteria</taxon>
        <taxon>Katanobacteria</taxon>
    </lineage>
</organism>
<sequence>MAVKSGLHVEINKSYSPNTQMFMWGTREKKKIVFLNGTSSSGKTTIAKEILKSIDASYLSIDDFTHVQNGEGQEFKEHFPEIINNFHKTIKNTANNNVNVIIDHVLEKPEWYESCKEALKDLNVIWVSVIAPIDVLEKRELARKDRNIGFARLQYDRVYKDYIADIVIDTSKVSPEEAATMILNN</sequence>
<protein>
    <recommendedName>
        <fullName evidence="5">Chloramphenicol phosphotransferase family protein</fullName>
    </recommendedName>
</protein>
<dbReference type="Pfam" id="PF07931">
    <property type="entry name" value="CPT"/>
    <property type="match status" value="1"/>
</dbReference>
<evidence type="ECO:0000256" key="1">
    <source>
        <dbReference type="PIRSR" id="PIRSR007531-1"/>
    </source>
</evidence>
<dbReference type="Gene3D" id="3.40.50.300">
    <property type="entry name" value="P-loop containing nucleotide triphosphate hydrolases"/>
    <property type="match status" value="1"/>
</dbReference>
<dbReference type="InterPro" id="IPR027417">
    <property type="entry name" value="P-loop_NTPase"/>
</dbReference>
<evidence type="ECO:0000313" key="4">
    <source>
        <dbReference type="Proteomes" id="UP000034732"/>
    </source>
</evidence>
<dbReference type="Proteomes" id="UP000034732">
    <property type="component" value="Unassembled WGS sequence"/>
</dbReference>
<evidence type="ECO:0000256" key="2">
    <source>
        <dbReference type="PIRSR" id="PIRSR007531-2"/>
    </source>
</evidence>
<dbReference type="EMBL" id="LCMF01000012">
    <property type="protein sequence ID" value="KKU30798.1"/>
    <property type="molecule type" value="Genomic_DNA"/>
</dbReference>
<dbReference type="PATRIC" id="fig|1619107.3.peg.246"/>
<evidence type="ECO:0008006" key="5">
    <source>
        <dbReference type="Google" id="ProtNLM"/>
    </source>
</evidence>